<dbReference type="EMBL" id="JABFCR010000035">
    <property type="protein sequence ID" value="NNU34210.1"/>
    <property type="molecule type" value="Genomic_DNA"/>
</dbReference>
<name>A0ABX1W258_9SPHI</name>
<keyword evidence="2" id="KW-1185">Reference proteome</keyword>
<gene>
    <name evidence="1" type="ORF">HK413_08735</name>
</gene>
<evidence type="ECO:0000313" key="2">
    <source>
        <dbReference type="Proteomes" id="UP000566071"/>
    </source>
</evidence>
<comment type="caution">
    <text evidence="1">The sequence shown here is derived from an EMBL/GenBank/DDBJ whole genome shotgun (WGS) entry which is preliminary data.</text>
</comment>
<organism evidence="1 2">
    <name type="scientific">Mucilaginibacter humi</name>
    <dbReference type="NCBI Taxonomy" id="2732510"/>
    <lineage>
        <taxon>Bacteria</taxon>
        <taxon>Pseudomonadati</taxon>
        <taxon>Bacteroidota</taxon>
        <taxon>Sphingobacteriia</taxon>
        <taxon>Sphingobacteriales</taxon>
        <taxon>Sphingobacteriaceae</taxon>
        <taxon>Mucilaginibacter</taxon>
    </lineage>
</organism>
<reference evidence="1 2" key="1">
    <citation type="submission" date="2020-05" db="EMBL/GenBank/DDBJ databases">
        <authorList>
            <person name="Khan S.A."/>
            <person name="Jeon C.O."/>
            <person name="Chun B.H."/>
        </authorList>
    </citation>
    <scope>NUCLEOTIDE SEQUENCE [LARGE SCALE GENOMIC DNA]</scope>
    <source>
        <strain evidence="1 2">S1162</strain>
    </source>
</reference>
<sequence>MVKIQEEILQRAGAHHLFIQFHGAYKPIGRRFAGLASTNENCCSIYGGDQPPDNAECLTPPPAPGYQRFDECPICGIL</sequence>
<dbReference type="Proteomes" id="UP000566071">
    <property type="component" value="Unassembled WGS sequence"/>
</dbReference>
<evidence type="ECO:0000313" key="1">
    <source>
        <dbReference type="EMBL" id="NNU34210.1"/>
    </source>
</evidence>
<accession>A0ABX1W258</accession>
<proteinExistence type="predicted"/>
<protein>
    <submittedName>
        <fullName evidence="1">Uncharacterized protein</fullName>
    </submittedName>
</protein>